<dbReference type="Pfam" id="PF07734">
    <property type="entry name" value="FBA_1"/>
    <property type="match status" value="1"/>
</dbReference>
<dbReference type="PANTHER" id="PTHR31672">
    <property type="entry name" value="BNACNNG10540D PROTEIN"/>
    <property type="match status" value="1"/>
</dbReference>
<evidence type="ECO:0000259" key="1">
    <source>
        <dbReference type="Pfam" id="PF07734"/>
    </source>
</evidence>
<reference evidence="2 3" key="1">
    <citation type="submission" date="2024-01" db="EMBL/GenBank/DDBJ databases">
        <title>The complete chloroplast genome sequence of Lithospermum erythrorhizon: insights into the phylogenetic relationship among Boraginaceae species and the maternal lineages of purple gromwells.</title>
        <authorList>
            <person name="Okada T."/>
            <person name="Watanabe K."/>
        </authorList>
    </citation>
    <scope>NUCLEOTIDE SEQUENCE [LARGE SCALE GENOMIC DNA]</scope>
</reference>
<dbReference type="AlphaFoldDB" id="A0AAV3QXF0"/>
<dbReference type="PANTHER" id="PTHR31672:SF13">
    <property type="entry name" value="F-BOX PROTEIN CPR30-LIKE"/>
    <property type="match status" value="1"/>
</dbReference>
<dbReference type="InterPro" id="IPR050796">
    <property type="entry name" value="SCF_F-box_component"/>
</dbReference>
<comment type="caution">
    <text evidence="2">The sequence shown here is derived from an EMBL/GenBank/DDBJ whole genome shotgun (WGS) entry which is preliminary data.</text>
</comment>
<feature type="domain" description="F-box associated beta-propeller type 1" evidence="1">
    <location>
        <begin position="101"/>
        <end position="309"/>
    </location>
</feature>
<name>A0AAV3QXF0_LITER</name>
<proteinExistence type="predicted"/>
<evidence type="ECO:0000313" key="2">
    <source>
        <dbReference type="EMBL" id="GAA0166767.1"/>
    </source>
</evidence>
<dbReference type="NCBIfam" id="TIGR01640">
    <property type="entry name" value="F_box_assoc_1"/>
    <property type="match status" value="1"/>
</dbReference>
<dbReference type="EMBL" id="BAABME010022861">
    <property type="protein sequence ID" value="GAA0166767.1"/>
    <property type="molecule type" value="Genomic_DNA"/>
</dbReference>
<sequence length="395" mass="46086">MASSDLPQIPNDIILKHILPKFPIKSLLRFKCLNQQYFSTISDPDFKISSQNKDRVLLTSPGKKISSEKLYYFVMNNEGHIQRYRKPPTRSRMMRETMIILGSCKGLILFSINEEIFLWNPSILRSCRKVIELDRLSSDHDYRVHSGFFYDNSEKDFKVVVRLLHSTPSYGGEWLISTSLKSKRWKHVSFPDNKDFASEGPVVNDRLHWVVCDRDPRKDTDEYDPYRHSFDWKLLSYNSIVYFDSSLDEFKLLPMPDPIEEGGDKIVSLGVIHECLCMIRKITFDSKCDVEILMMKEYGVKQSWTSSFIILDVIGGSMELVMVSKQYDALYSMINGKFYVYNPTTMTFKKILDPKRRYKFSTATPFIESALPTNGYYWNAKEHKKGASTMYPNRI</sequence>
<dbReference type="Proteomes" id="UP001454036">
    <property type="component" value="Unassembled WGS sequence"/>
</dbReference>
<keyword evidence="3" id="KW-1185">Reference proteome</keyword>
<dbReference type="InterPro" id="IPR017451">
    <property type="entry name" value="F-box-assoc_interact_dom"/>
</dbReference>
<protein>
    <recommendedName>
        <fullName evidence="1">F-box associated beta-propeller type 1 domain-containing protein</fullName>
    </recommendedName>
</protein>
<gene>
    <name evidence="2" type="ORF">LIER_40251</name>
</gene>
<accession>A0AAV3QXF0</accession>
<organism evidence="2 3">
    <name type="scientific">Lithospermum erythrorhizon</name>
    <name type="common">Purple gromwell</name>
    <name type="synonym">Lithospermum officinale var. erythrorhizon</name>
    <dbReference type="NCBI Taxonomy" id="34254"/>
    <lineage>
        <taxon>Eukaryota</taxon>
        <taxon>Viridiplantae</taxon>
        <taxon>Streptophyta</taxon>
        <taxon>Embryophyta</taxon>
        <taxon>Tracheophyta</taxon>
        <taxon>Spermatophyta</taxon>
        <taxon>Magnoliopsida</taxon>
        <taxon>eudicotyledons</taxon>
        <taxon>Gunneridae</taxon>
        <taxon>Pentapetalae</taxon>
        <taxon>asterids</taxon>
        <taxon>lamiids</taxon>
        <taxon>Boraginales</taxon>
        <taxon>Boraginaceae</taxon>
        <taxon>Boraginoideae</taxon>
        <taxon>Lithospermeae</taxon>
        <taxon>Lithospermum</taxon>
    </lineage>
</organism>
<dbReference type="InterPro" id="IPR006527">
    <property type="entry name" value="F-box-assoc_dom_typ1"/>
</dbReference>
<evidence type="ECO:0000313" key="3">
    <source>
        <dbReference type="Proteomes" id="UP001454036"/>
    </source>
</evidence>